<evidence type="ECO:0000313" key="1">
    <source>
        <dbReference type="EMBL" id="RDU21854.1"/>
    </source>
</evidence>
<comment type="caution">
    <text evidence="1">The sequence shown here is derived from an EMBL/GenBank/DDBJ whole genome shotgun (WGS) entry which is preliminary data.</text>
</comment>
<keyword evidence="2" id="KW-1185">Reference proteome</keyword>
<gene>
    <name evidence="1" type="ORF">DWV06_17885</name>
</gene>
<sequence length="399" mass="46904">MFTDFFYLLRKRGIKVSLNEWMMLIEAMDKGLCRSSLTEFYYLSRAILIKSEADFDKYDLIFSEFFKGIESIKELPQDLRDWLNDIQPQQEYDKEEVDRRNKDMTLEKIQKMMEERLEEQKERHDGGSYWIGTGGTSVFGNSGYNPTGIRVEGEGGSRRALKVAGERNFRDFREDRTLNERQFQLAFRRLRQFTTRQDGPKDTLDLEQTIQQTCNNGGNLKIVLERPRINSVKLLVLFDSGGSMWPYTTMCNSLFQAVSKSNHFKDLKVYYFHNCFYESLYTDPGCSYSNTIETEWVLKNLDEEYKVIVVGDASMEISELTYPGGANFYNHPNERPGIEWIERFKAKYDKMIWMNPISEQNWDSGYGYQTIQLIKRIVPMYHLTVKGLEEGLKNLLVRK</sequence>
<dbReference type="PANTHER" id="PTHR39338">
    <property type="entry name" value="BLL5662 PROTEIN-RELATED"/>
    <property type="match status" value="1"/>
</dbReference>
<dbReference type="Proteomes" id="UP000255036">
    <property type="component" value="Unassembled WGS sequence"/>
</dbReference>
<dbReference type="PANTHER" id="PTHR39338:SF7">
    <property type="entry name" value="BLL6692 PROTEIN"/>
    <property type="match status" value="1"/>
</dbReference>
<accession>A0A371AQN9</accession>
<name>A0A371AQN9_9FIRM</name>
<evidence type="ECO:0000313" key="2">
    <source>
        <dbReference type="Proteomes" id="UP000255036"/>
    </source>
</evidence>
<dbReference type="Pfam" id="PF05762">
    <property type="entry name" value="VWA_CoxE"/>
    <property type="match status" value="1"/>
</dbReference>
<dbReference type="RefSeq" id="WP_115483586.1">
    <property type="nucleotide sequence ID" value="NZ_QRCT01000051.1"/>
</dbReference>
<organism evidence="1 2">
    <name type="scientific">Anaerosacchariphilus polymeriproducens</name>
    <dbReference type="NCBI Taxonomy" id="1812858"/>
    <lineage>
        <taxon>Bacteria</taxon>
        <taxon>Bacillati</taxon>
        <taxon>Bacillota</taxon>
        <taxon>Clostridia</taxon>
        <taxon>Lachnospirales</taxon>
        <taxon>Lachnospiraceae</taxon>
        <taxon>Anaerosacchariphilus</taxon>
    </lineage>
</organism>
<dbReference type="OrthoDB" id="9764216at2"/>
<dbReference type="InterPro" id="IPR008912">
    <property type="entry name" value="Uncharacterised_CoxE"/>
</dbReference>
<reference evidence="1 2" key="1">
    <citation type="submission" date="2018-07" db="EMBL/GenBank/DDBJ databases">
        <title>Anaerosacharophilus polymeroproducens gen. nov. sp. nov., an anaerobic bacterium isolated from salt field.</title>
        <authorList>
            <person name="Kim W."/>
            <person name="Yang S.-H."/>
            <person name="Oh J."/>
            <person name="Lee J.-H."/>
            <person name="Kwon K.K."/>
        </authorList>
    </citation>
    <scope>NUCLEOTIDE SEQUENCE [LARGE SCALE GENOMIC DNA]</scope>
    <source>
        <strain evidence="1 2">MCWD5</strain>
    </source>
</reference>
<dbReference type="AlphaFoldDB" id="A0A371AQN9"/>
<proteinExistence type="predicted"/>
<protein>
    <submittedName>
        <fullName evidence="1">VWA domain-containing protein</fullName>
    </submittedName>
</protein>
<dbReference type="EMBL" id="QRCT01000051">
    <property type="protein sequence ID" value="RDU21854.1"/>
    <property type="molecule type" value="Genomic_DNA"/>
</dbReference>